<dbReference type="Pfam" id="PF07944">
    <property type="entry name" value="Beta-AFase-like_GH127_cat"/>
    <property type="match status" value="1"/>
</dbReference>
<evidence type="ECO:0000259" key="1">
    <source>
        <dbReference type="Pfam" id="PF07944"/>
    </source>
</evidence>
<organism evidence="2 3">
    <name type="scientific">Paenibacillus pabuli</name>
    <dbReference type="NCBI Taxonomy" id="1472"/>
    <lineage>
        <taxon>Bacteria</taxon>
        <taxon>Bacillati</taxon>
        <taxon>Bacillota</taxon>
        <taxon>Bacilli</taxon>
        <taxon>Bacillales</taxon>
        <taxon>Paenibacillaceae</taxon>
        <taxon>Paenibacillus</taxon>
    </lineage>
</organism>
<reference evidence="2 3" key="1">
    <citation type="submission" date="2018-06" db="EMBL/GenBank/DDBJ databases">
        <title>Freshwater and sediment microbial communities from various areas in North America, analyzing microbe dynamics in response to fracking.</title>
        <authorList>
            <person name="Lamendella R."/>
        </authorList>
    </citation>
    <scope>NUCLEOTIDE SEQUENCE [LARGE SCALE GENOMIC DNA]</scope>
    <source>
        <strain evidence="2 3">NG-13</strain>
    </source>
</reference>
<name>A0ABX9BMC7_9BACL</name>
<gene>
    <name evidence="2" type="ORF">DET54_104253</name>
</gene>
<feature type="domain" description="Non-reducing end beta-L-arabinofuranosidase-like GH127 catalytic" evidence="1">
    <location>
        <begin position="9"/>
        <end position="87"/>
    </location>
</feature>
<protein>
    <submittedName>
        <fullName evidence="2">Beta-L-arabinofuranosidase (Glycosyl hydrolase family 127)</fullName>
    </submittedName>
</protein>
<accession>A0ABX9BMC7</accession>
<dbReference type="InterPro" id="IPR012878">
    <property type="entry name" value="Beta-AFase-like_GH127_cat"/>
</dbReference>
<dbReference type="PANTHER" id="PTHR31151">
    <property type="entry name" value="PROLINE-TRNA LIGASE (DUF1680)"/>
    <property type="match status" value="1"/>
</dbReference>
<evidence type="ECO:0000313" key="3">
    <source>
        <dbReference type="Proteomes" id="UP000248827"/>
    </source>
</evidence>
<keyword evidence="2" id="KW-0378">Hydrolase</keyword>
<dbReference type="GO" id="GO:0016787">
    <property type="term" value="F:hydrolase activity"/>
    <property type="evidence" value="ECO:0007669"/>
    <property type="project" value="UniProtKB-KW"/>
</dbReference>
<proteinExistence type="predicted"/>
<evidence type="ECO:0000313" key="2">
    <source>
        <dbReference type="EMBL" id="RAI98196.1"/>
    </source>
</evidence>
<keyword evidence="3" id="KW-1185">Reference proteome</keyword>
<dbReference type="PANTHER" id="PTHR31151:SF0">
    <property type="entry name" value="PROLINE-TRNA LIGASE (DUF1680)"/>
    <property type="match status" value="1"/>
</dbReference>
<dbReference type="EMBL" id="QLLI01000004">
    <property type="protein sequence ID" value="RAI98196.1"/>
    <property type="molecule type" value="Genomic_DNA"/>
</dbReference>
<comment type="caution">
    <text evidence="2">The sequence shown here is derived from an EMBL/GenBank/DDBJ whole genome shotgun (WGS) entry which is preliminary data.</text>
</comment>
<dbReference type="Proteomes" id="UP000248827">
    <property type="component" value="Unassembled WGS sequence"/>
</dbReference>
<sequence length="166" mass="18724">MFANFSLDEVRLTAGDLALRRQLVKIYITAFDVDRLMHTFKFNAGIPSSAEPLKGWEAEDCGLRGHFVGHFLSACAKFALADQDQAFVEGDEEGHQSQFIPLFRLPVLMNKTDQARICEPGPFFCSFHFLFNLCLLTATNELISASRHVCHPSCQDKVLWRSVSHC</sequence>